<feature type="transmembrane region" description="Helical" evidence="6">
    <location>
        <begin position="122"/>
        <end position="143"/>
    </location>
</feature>
<dbReference type="Proteomes" id="UP000307362">
    <property type="component" value="Unassembled WGS sequence"/>
</dbReference>
<feature type="transmembrane region" description="Helical" evidence="6">
    <location>
        <begin position="232"/>
        <end position="253"/>
    </location>
</feature>
<protein>
    <submittedName>
        <fullName evidence="7">Uncharacterized protein</fullName>
    </submittedName>
</protein>
<evidence type="ECO:0000256" key="2">
    <source>
        <dbReference type="ARBA" id="ARBA00022475"/>
    </source>
</evidence>
<dbReference type="PANTHER" id="PTHR30250:SF11">
    <property type="entry name" value="O-ANTIGEN TRANSPORTER-RELATED"/>
    <property type="match status" value="1"/>
</dbReference>
<dbReference type="InterPro" id="IPR002797">
    <property type="entry name" value="Polysacc_synth"/>
</dbReference>
<feature type="transmembrane region" description="Helical" evidence="6">
    <location>
        <begin position="183"/>
        <end position="204"/>
    </location>
</feature>
<name>A0A5S3YY61_9GAMM</name>
<proteinExistence type="predicted"/>
<dbReference type="Pfam" id="PF01943">
    <property type="entry name" value="Polysacc_synt"/>
    <property type="match status" value="1"/>
</dbReference>
<evidence type="ECO:0000256" key="4">
    <source>
        <dbReference type="ARBA" id="ARBA00022989"/>
    </source>
</evidence>
<keyword evidence="4 6" id="KW-1133">Transmembrane helix</keyword>
<evidence type="ECO:0000256" key="5">
    <source>
        <dbReference type="ARBA" id="ARBA00023136"/>
    </source>
</evidence>
<dbReference type="EMBL" id="PNCM01000012">
    <property type="protein sequence ID" value="TMP82233.1"/>
    <property type="molecule type" value="Genomic_DNA"/>
</dbReference>
<feature type="transmembrane region" description="Helical" evidence="6">
    <location>
        <begin position="7"/>
        <end position="25"/>
    </location>
</feature>
<feature type="transmembrane region" description="Helical" evidence="6">
    <location>
        <begin position="393"/>
        <end position="413"/>
    </location>
</feature>
<keyword evidence="3 6" id="KW-0812">Transmembrane</keyword>
<feature type="transmembrane region" description="Helical" evidence="6">
    <location>
        <begin position="265"/>
        <end position="285"/>
    </location>
</feature>
<keyword evidence="2" id="KW-1003">Cell membrane</keyword>
<dbReference type="RefSeq" id="WP_138566707.1">
    <property type="nucleotide sequence ID" value="NZ_PNCM01000012.1"/>
</dbReference>
<feature type="transmembrane region" description="Helical" evidence="6">
    <location>
        <begin position="305"/>
        <end position="329"/>
    </location>
</feature>
<feature type="transmembrane region" description="Helical" evidence="6">
    <location>
        <begin position="369"/>
        <end position="387"/>
    </location>
</feature>
<evidence type="ECO:0000313" key="8">
    <source>
        <dbReference type="Proteomes" id="UP000307362"/>
    </source>
</evidence>
<gene>
    <name evidence="7" type="ORF">CWB73_04900</name>
</gene>
<accession>A0A5S3YY61</accession>
<evidence type="ECO:0000256" key="6">
    <source>
        <dbReference type="SAM" id="Phobius"/>
    </source>
</evidence>
<feature type="transmembrane region" description="Helical" evidence="6">
    <location>
        <begin position="341"/>
        <end position="362"/>
    </location>
</feature>
<comment type="caution">
    <text evidence="7">The sequence shown here is derived from an EMBL/GenBank/DDBJ whole genome shotgun (WGS) entry which is preliminary data.</text>
</comment>
<evidence type="ECO:0000256" key="1">
    <source>
        <dbReference type="ARBA" id="ARBA00004651"/>
    </source>
</evidence>
<evidence type="ECO:0000256" key="3">
    <source>
        <dbReference type="ARBA" id="ARBA00022692"/>
    </source>
</evidence>
<feature type="transmembrane region" description="Helical" evidence="6">
    <location>
        <begin position="94"/>
        <end position="116"/>
    </location>
</feature>
<reference evidence="7 8" key="1">
    <citation type="submission" date="2017-12" db="EMBL/GenBank/DDBJ databases">
        <authorList>
            <person name="Paulsen S."/>
            <person name="Gram L.K."/>
        </authorList>
    </citation>
    <scope>NUCLEOTIDE SEQUENCE [LARGE SCALE GENOMIC DNA]</scope>
    <source>
        <strain evidence="7 8">S1189</strain>
    </source>
</reference>
<dbReference type="PANTHER" id="PTHR30250">
    <property type="entry name" value="PST FAMILY PREDICTED COLANIC ACID TRANSPORTER"/>
    <property type="match status" value="1"/>
</dbReference>
<evidence type="ECO:0000313" key="7">
    <source>
        <dbReference type="EMBL" id="TMP82233.1"/>
    </source>
</evidence>
<dbReference type="OrthoDB" id="6283795at2"/>
<sequence>MQEQSRYLSQGAWVLVCSIVLGYAADYAFNLTLSQHLAAHQYGDYKVAYTLTTLASVLVLLGGDRLAPRILSKYIADKDNSAVSCYLASYIKRALILSILIIFLVWLLSYLHVIHFDAEDHHALAIMIVAVPIIALGALLSRTLQSARLLAFSNLPWRVVLPVLKTGAVLILAQLYIDMSVELIIVTGIIIVTVIVVWQIWLLFQKNIVTLTPVESDASQHAFFKQSIPMMLAMLVTLMLNQADILMLEWLAYEHSVGHFAAANTLVHIIPVAQVTIASLFSPLLGKYLESNYLQALTLFKQARLITLIITALVGLGLWLFSSTLLSLFGKGYLDAQTTMMILIPAYALNAFAALTATWLQYSGHGKQIVHFGLLALCINVIANLLLIPKFGLTGAALATALSLTSWSAAVLIHYRSTKQKIKNAAHA</sequence>
<feature type="transmembrane region" description="Helical" evidence="6">
    <location>
        <begin position="155"/>
        <end position="177"/>
    </location>
</feature>
<keyword evidence="5 6" id="KW-0472">Membrane</keyword>
<feature type="transmembrane region" description="Helical" evidence="6">
    <location>
        <begin position="45"/>
        <end position="63"/>
    </location>
</feature>
<dbReference type="AlphaFoldDB" id="A0A5S3YY61"/>
<comment type="subcellular location">
    <subcellularLocation>
        <location evidence="1">Cell membrane</location>
        <topology evidence="1">Multi-pass membrane protein</topology>
    </subcellularLocation>
</comment>
<dbReference type="GO" id="GO:0005886">
    <property type="term" value="C:plasma membrane"/>
    <property type="evidence" value="ECO:0007669"/>
    <property type="project" value="UniProtKB-SubCell"/>
</dbReference>
<organism evidence="7 8">
    <name type="scientific">Pseudoalteromonas phenolica</name>
    <dbReference type="NCBI Taxonomy" id="161398"/>
    <lineage>
        <taxon>Bacteria</taxon>
        <taxon>Pseudomonadati</taxon>
        <taxon>Pseudomonadota</taxon>
        <taxon>Gammaproteobacteria</taxon>
        <taxon>Alteromonadales</taxon>
        <taxon>Pseudoalteromonadaceae</taxon>
        <taxon>Pseudoalteromonas</taxon>
    </lineage>
</organism>
<dbReference type="InterPro" id="IPR050833">
    <property type="entry name" value="Poly_Biosynth_Transport"/>
</dbReference>
<reference evidence="8" key="2">
    <citation type="submission" date="2019-06" db="EMBL/GenBank/DDBJ databases">
        <title>Co-occurence of chitin degradation, pigmentation and bioactivity in marine Pseudoalteromonas.</title>
        <authorList>
            <person name="Sonnenschein E.C."/>
            <person name="Bech P.K."/>
        </authorList>
    </citation>
    <scope>NUCLEOTIDE SEQUENCE [LARGE SCALE GENOMIC DNA]</scope>
    <source>
        <strain evidence="8">S1189</strain>
    </source>
</reference>